<feature type="domain" description="C2H2-type" evidence="2">
    <location>
        <begin position="49"/>
        <end position="71"/>
    </location>
</feature>
<accession>A0ABP1QHF1</accession>
<feature type="domain" description="C2H2-type" evidence="2">
    <location>
        <begin position="19"/>
        <end position="41"/>
    </location>
</feature>
<proteinExistence type="predicted"/>
<feature type="region of interest" description="Disordered" evidence="1">
    <location>
        <begin position="75"/>
        <end position="135"/>
    </location>
</feature>
<sequence>MFEHNTNSNGSLESGDSLMRCPSCPFTCGDESTLDNHLIHHQENPNLLHVCPTCSFRTSSKKSLKEHAKCHLPANYHHDWKNGPQKRIGRPPKKLAAEYQNGKMDNGEHQVHQQQQQQQPYRSDLHEDISSNESM</sequence>
<evidence type="ECO:0000256" key="1">
    <source>
        <dbReference type="SAM" id="MobiDB-lite"/>
    </source>
</evidence>
<name>A0ABP1QHF1_9HEXA</name>
<keyword evidence="4" id="KW-1185">Reference proteome</keyword>
<dbReference type="Gene3D" id="3.30.160.60">
    <property type="entry name" value="Classic Zinc Finger"/>
    <property type="match status" value="1"/>
</dbReference>
<dbReference type="InterPro" id="IPR013087">
    <property type="entry name" value="Znf_C2H2_type"/>
</dbReference>
<dbReference type="Proteomes" id="UP001642540">
    <property type="component" value="Unassembled WGS sequence"/>
</dbReference>
<reference evidence="3 4" key="1">
    <citation type="submission" date="2024-08" db="EMBL/GenBank/DDBJ databases">
        <authorList>
            <person name="Cucini C."/>
            <person name="Frati F."/>
        </authorList>
    </citation>
    <scope>NUCLEOTIDE SEQUENCE [LARGE SCALE GENOMIC DNA]</scope>
</reference>
<dbReference type="EMBL" id="CAXLJM020000032">
    <property type="protein sequence ID" value="CAL8099554.1"/>
    <property type="molecule type" value="Genomic_DNA"/>
</dbReference>
<evidence type="ECO:0000313" key="4">
    <source>
        <dbReference type="Proteomes" id="UP001642540"/>
    </source>
</evidence>
<evidence type="ECO:0000259" key="2">
    <source>
        <dbReference type="SMART" id="SM00355"/>
    </source>
</evidence>
<dbReference type="SMART" id="SM00355">
    <property type="entry name" value="ZnF_C2H2"/>
    <property type="match status" value="2"/>
</dbReference>
<protein>
    <recommendedName>
        <fullName evidence="2">C2H2-type domain-containing protein</fullName>
    </recommendedName>
</protein>
<evidence type="ECO:0000313" key="3">
    <source>
        <dbReference type="EMBL" id="CAL8099554.1"/>
    </source>
</evidence>
<organism evidence="3 4">
    <name type="scientific">Orchesella dallaii</name>
    <dbReference type="NCBI Taxonomy" id="48710"/>
    <lineage>
        <taxon>Eukaryota</taxon>
        <taxon>Metazoa</taxon>
        <taxon>Ecdysozoa</taxon>
        <taxon>Arthropoda</taxon>
        <taxon>Hexapoda</taxon>
        <taxon>Collembola</taxon>
        <taxon>Entomobryomorpha</taxon>
        <taxon>Entomobryoidea</taxon>
        <taxon>Orchesellidae</taxon>
        <taxon>Orchesellinae</taxon>
        <taxon>Orchesella</taxon>
    </lineage>
</organism>
<comment type="caution">
    <text evidence="3">The sequence shown here is derived from an EMBL/GenBank/DDBJ whole genome shotgun (WGS) entry which is preliminary data.</text>
</comment>
<gene>
    <name evidence="3" type="ORF">ODALV1_LOCUS10272</name>
</gene>